<keyword evidence="3" id="KW-0378">Hydrolase</keyword>
<feature type="transmembrane region" description="Helical" evidence="1">
    <location>
        <begin position="126"/>
        <end position="146"/>
    </location>
</feature>
<evidence type="ECO:0000259" key="2">
    <source>
        <dbReference type="Pfam" id="PF02517"/>
    </source>
</evidence>
<feature type="transmembrane region" description="Helical" evidence="1">
    <location>
        <begin position="50"/>
        <end position="74"/>
    </location>
</feature>
<dbReference type="PANTHER" id="PTHR39430">
    <property type="entry name" value="MEMBRANE-ASSOCIATED PROTEASE-RELATED"/>
    <property type="match status" value="1"/>
</dbReference>
<keyword evidence="1" id="KW-0472">Membrane</keyword>
<dbReference type="PANTHER" id="PTHR39430:SF1">
    <property type="entry name" value="PROTEASE"/>
    <property type="match status" value="1"/>
</dbReference>
<evidence type="ECO:0000313" key="3">
    <source>
        <dbReference type="EMBL" id="MBE1588269.1"/>
    </source>
</evidence>
<feature type="transmembrane region" description="Helical" evidence="1">
    <location>
        <begin position="167"/>
        <end position="189"/>
    </location>
</feature>
<dbReference type="Pfam" id="PF02517">
    <property type="entry name" value="Rce1-like"/>
    <property type="match status" value="1"/>
</dbReference>
<feature type="transmembrane region" description="Helical" evidence="1">
    <location>
        <begin position="273"/>
        <end position="296"/>
    </location>
</feature>
<feature type="transmembrane region" description="Helical" evidence="1">
    <location>
        <begin position="12"/>
        <end position="38"/>
    </location>
</feature>
<name>A0ABR9M5Z5_9ACTN</name>
<accession>A0ABR9M5Z5</accession>
<proteinExistence type="predicted"/>
<feature type="domain" description="CAAX prenyl protease 2/Lysostaphin resistance protein A-like" evidence="2">
    <location>
        <begin position="140"/>
        <end position="235"/>
    </location>
</feature>
<dbReference type="EMBL" id="JADBEK010000001">
    <property type="protein sequence ID" value="MBE1588269.1"/>
    <property type="molecule type" value="Genomic_DNA"/>
</dbReference>
<sequence>MTAARSVRDTHPLLAVLLAQLIYAAGVVAGIALAALLTRPFAEAAPSGPLIAVVTLLQTVAGHAPIFLLLWAWLRFYERRPFASLGLPWGRTAWRWHAAGFGLGAAFIAGWLALQYAMGNLRIEDTFAGSAAGVSALYLLPMFYLSRIGMIAIEEILYRGWLLRTGTARWGTTAGVAVSSAAFALFHFVGPLMLITPLHRFHWVLALNLVLWSVLAALLTLTSGNLWAAMAFHATPLWLASQVFVVNDGRPQVLAMVLLSQPKASPLMGEAALAGPFTGLPTTLLLALLCAGALAVHLRRRLPVPAGPAGGR</sequence>
<feature type="transmembrane region" description="Helical" evidence="1">
    <location>
        <begin position="94"/>
        <end position="114"/>
    </location>
</feature>
<reference evidence="3 4" key="1">
    <citation type="submission" date="2020-10" db="EMBL/GenBank/DDBJ databases">
        <title>Sequencing the genomes of 1000 actinobacteria strains.</title>
        <authorList>
            <person name="Klenk H.-P."/>
        </authorList>
    </citation>
    <scope>NUCLEOTIDE SEQUENCE [LARGE SCALE GENOMIC DNA]</scope>
    <source>
        <strain evidence="3 4">DSM 43173</strain>
    </source>
</reference>
<keyword evidence="3" id="KW-0645">Protease</keyword>
<keyword evidence="1" id="KW-0812">Transmembrane</keyword>
<dbReference type="InterPro" id="IPR003675">
    <property type="entry name" value="Rce1/LyrA-like_dom"/>
</dbReference>
<evidence type="ECO:0000313" key="4">
    <source>
        <dbReference type="Proteomes" id="UP000633509"/>
    </source>
</evidence>
<protein>
    <submittedName>
        <fullName evidence="3">Membrane protease YdiL (CAAX protease family)</fullName>
    </submittedName>
</protein>
<feature type="transmembrane region" description="Helical" evidence="1">
    <location>
        <begin position="201"/>
        <end position="219"/>
    </location>
</feature>
<dbReference type="RefSeq" id="WP_192788515.1">
    <property type="nucleotide sequence ID" value="NZ_JADBEK010000001.1"/>
</dbReference>
<gene>
    <name evidence="3" type="ORF">H4W80_006527</name>
</gene>
<dbReference type="GO" id="GO:0008233">
    <property type="term" value="F:peptidase activity"/>
    <property type="evidence" value="ECO:0007669"/>
    <property type="project" value="UniProtKB-KW"/>
</dbReference>
<evidence type="ECO:0000256" key="1">
    <source>
        <dbReference type="SAM" id="Phobius"/>
    </source>
</evidence>
<dbReference type="GO" id="GO:0006508">
    <property type="term" value="P:proteolysis"/>
    <property type="evidence" value="ECO:0007669"/>
    <property type="project" value="UniProtKB-KW"/>
</dbReference>
<comment type="caution">
    <text evidence="3">The sequence shown here is derived from an EMBL/GenBank/DDBJ whole genome shotgun (WGS) entry which is preliminary data.</text>
</comment>
<feature type="transmembrane region" description="Helical" evidence="1">
    <location>
        <begin position="226"/>
        <end position="246"/>
    </location>
</feature>
<keyword evidence="4" id="KW-1185">Reference proteome</keyword>
<keyword evidence="1" id="KW-1133">Transmembrane helix</keyword>
<dbReference type="Proteomes" id="UP000633509">
    <property type="component" value="Unassembled WGS sequence"/>
</dbReference>
<organism evidence="3 4">
    <name type="scientific">Nonomuraea angiospora</name>
    <dbReference type="NCBI Taxonomy" id="46172"/>
    <lineage>
        <taxon>Bacteria</taxon>
        <taxon>Bacillati</taxon>
        <taxon>Actinomycetota</taxon>
        <taxon>Actinomycetes</taxon>
        <taxon>Streptosporangiales</taxon>
        <taxon>Streptosporangiaceae</taxon>
        <taxon>Nonomuraea</taxon>
    </lineage>
</organism>